<dbReference type="AlphaFoldDB" id="A0A520M4M4"/>
<gene>
    <name evidence="3" type="ORF">EVB00_03305</name>
</gene>
<dbReference type="Proteomes" id="UP000318359">
    <property type="component" value="Unassembled WGS sequence"/>
</dbReference>
<dbReference type="EMBL" id="SHBM01000055">
    <property type="protein sequence ID" value="RZO16177.1"/>
    <property type="molecule type" value="Genomic_DNA"/>
</dbReference>
<dbReference type="InterPro" id="IPR005653">
    <property type="entry name" value="OstA-like_N"/>
</dbReference>
<feature type="signal peptide" evidence="1">
    <location>
        <begin position="1"/>
        <end position="17"/>
    </location>
</feature>
<feature type="domain" description="Organic solvent tolerance-like N-terminal" evidence="2">
    <location>
        <begin position="29"/>
        <end position="133"/>
    </location>
</feature>
<sequence>MKNILFLLSFISFYSFATTAINISNEDLYIESNKIEILKEKNEIHFLGNLKIANNYMRISAEKAEYNSKNKILNIVGNNAEIISNSSDSNFTGHAKKIIVYNNNSIELSGDAYLENDGIKFKSSSIRFNQKDGRILN</sequence>
<evidence type="ECO:0000259" key="2">
    <source>
        <dbReference type="Pfam" id="PF03968"/>
    </source>
</evidence>
<evidence type="ECO:0000313" key="3">
    <source>
        <dbReference type="EMBL" id="RZO16177.1"/>
    </source>
</evidence>
<reference evidence="3 4" key="1">
    <citation type="submission" date="2019-02" db="EMBL/GenBank/DDBJ databases">
        <title>Prokaryotic population dynamics and viral predation in marine succession experiment using metagenomics: the confinement effect.</title>
        <authorList>
            <person name="Haro-Moreno J.M."/>
            <person name="Rodriguez-Valera F."/>
            <person name="Lopez-Perez M."/>
        </authorList>
    </citation>
    <scope>NUCLEOTIDE SEQUENCE [LARGE SCALE GENOMIC DNA]</scope>
    <source>
        <strain evidence="3">MED-G167</strain>
    </source>
</reference>
<proteinExistence type="predicted"/>
<name>A0A520M4M4_9GAMM</name>
<dbReference type="Gene3D" id="2.60.450.10">
    <property type="entry name" value="Lipopolysaccharide (LPS) transport protein A like domain"/>
    <property type="match status" value="1"/>
</dbReference>
<feature type="chain" id="PRO_5022188184" description="Organic solvent tolerance-like N-terminal domain-containing protein" evidence="1">
    <location>
        <begin position="18"/>
        <end position="137"/>
    </location>
</feature>
<evidence type="ECO:0000256" key="1">
    <source>
        <dbReference type="SAM" id="SignalP"/>
    </source>
</evidence>
<comment type="caution">
    <text evidence="3">The sequence shown here is derived from an EMBL/GenBank/DDBJ whole genome shotgun (WGS) entry which is preliminary data.</text>
</comment>
<organism evidence="3 4">
    <name type="scientific">SAR86 cluster bacterium</name>
    <dbReference type="NCBI Taxonomy" id="2030880"/>
    <lineage>
        <taxon>Bacteria</taxon>
        <taxon>Pseudomonadati</taxon>
        <taxon>Pseudomonadota</taxon>
        <taxon>Gammaproteobacteria</taxon>
        <taxon>SAR86 cluster</taxon>
    </lineage>
</organism>
<evidence type="ECO:0000313" key="4">
    <source>
        <dbReference type="Proteomes" id="UP000318359"/>
    </source>
</evidence>
<dbReference type="Pfam" id="PF03968">
    <property type="entry name" value="LptD_N"/>
    <property type="match status" value="1"/>
</dbReference>
<keyword evidence="1" id="KW-0732">Signal</keyword>
<accession>A0A520M4M4</accession>
<protein>
    <recommendedName>
        <fullName evidence="2">Organic solvent tolerance-like N-terminal domain-containing protein</fullName>
    </recommendedName>
</protein>